<dbReference type="GeneID" id="19333539"/>
<dbReference type="RefSeq" id="XP_007928309.1">
    <property type="nucleotide sequence ID" value="XM_007930118.1"/>
</dbReference>
<reference evidence="1 2" key="1">
    <citation type="journal article" date="2012" name="PLoS Pathog.">
        <title>Diverse lifestyles and strategies of plant pathogenesis encoded in the genomes of eighteen Dothideomycetes fungi.</title>
        <authorList>
            <person name="Ohm R.A."/>
            <person name="Feau N."/>
            <person name="Henrissat B."/>
            <person name="Schoch C.L."/>
            <person name="Horwitz B.A."/>
            <person name="Barry K.W."/>
            <person name="Condon B.J."/>
            <person name="Copeland A.C."/>
            <person name="Dhillon B."/>
            <person name="Glaser F."/>
            <person name="Hesse C.N."/>
            <person name="Kosti I."/>
            <person name="LaButti K."/>
            <person name="Lindquist E.A."/>
            <person name="Lucas S."/>
            <person name="Salamov A.A."/>
            <person name="Bradshaw R.E."/>
            <person name="Ciuffetti L."/>
            <person name="Hamelin R.C."/>
            <person name="Kema G.H.J."/>
            <person name="Lawrence C."/>
            <person name="Scott J.A."/>
            <person name="Spatafora J.W."/>
            <person name="Turgeon B.G."/>
            <person name="de Wit P.J.G.M."/>
            <person name="Zhong S."/>
            <person name="Goodwin S.B."/>
            <person name="Grigoriev I.V."/>
        </authorList>
    </citation>
    <scope>NUCLEOTIDE SEQUENCE [LARGE SCALE GENOMIC DNA]</scope>
    <source>
        <strain evidence="1 2">CIRAD86</strain>
    </source>
</reference>
<dbReference type="AlphaFoldDB" id="M2YTA1"/>
<dbReference type="KEGG" id="pfj:MYCFIDRAFT_176326"/>
<evidence type="ECO:0000313" key="1">
    <source>
        <dbReference type="EMBL" id="EME80980.1"/>
    </source>
</evidence>
<sequence length="216" mass="24432">MVANGKLVVTQSTADYWPLRYAPQHCIASGQYGGIALHRLHHALAPQLSYISAIQCAATLQQTYAITDFAVRQRARRPLTARALRIFFSETSSLAIVMPPLTHVVLYVHVIADDRLVERLSVVIEMMKSASKKCASDQRSTLLADRHAHARDNQHTVPYAMQSEQENNVQNYYFRSPATRLSPSPVFFSSPPRRILRLPPFRRFVVEFVCVLLRSA</sequence>
<evidence type="ECO:0000313" key="2">
    <source>
        <dbReference type="Proteomes" id="UP000016932"/>
    </source>
</evidence>
<proteinExistence type="predicted"/>
<gene>
    <name evidence="1" type="ORF">MYCFIDRAFT_176326</name>
</gene>
<name>M2YTA1_PSEFD</name>
<dbReference type="HOGENOM" id="CLU_1278117_0_0_1"/>
<accession>M2YTA1</accession>
<protein>
    <submittedName>
        <fullName evidence="1">Uncharacterized protein</fullName>
    </submittedName>
</protein>
<organism evidence="1 2">
    <name type="scientific">Pseudocercospora fijiensis (strain CIRAD86)</name>
    <name type="common">Black leaf streak disease fungus</name>
    <name type="synonym">Mycosphaerella fijiensis</name>
    <dbReference type="NCBI Taxonomy" id="383855"/>
    <lineage>
        <taxon>Eukaryota</taxon>
        <taxon>Fungi</taxon>
        <taxon>Dikarya</taxon>
        <taxon>Ascomycota</taxon>
        <taxon>Pezizomycotina</taxon>
        <taxon>Dothideomycetes</taxon>
        <taxon>Dothideomycetidae</taxon>
        <taxon>Mycosphaerellales</taxon>
        <taxon>Mycosphaerellaceae</taxon>
        <taxon>Pseudocercospora</taxon>
    </lineage>
</organism>
<keyword evidence="2" id="KW-1185">Reference proteome</keyword>
<dbReference type="Proteomes" id="UP000016932">
    <property type="component" value="Unassembled WGS sequence"/>
</dbReference>
<dbReference type="EMBL" id="KB446560">
    <property type="protein sequence ID" value="EME80980.1"/>
    <property type="molecule type" value="Genomic_DNA"/>
</dbReference>
<dbReference type="VEuPathDB" id="FungiDB:MYCFIDRAFT_176326"/>